<feature type="domain" description="TonB-dependent receptor-like beta-barrel" evidence="11">
    <location>
        <begin position="353"/>
        <end position="770"/>
    </location>
</feature>
<feature type="signal peptide" evidence="10">
    <location>
        <begin position="1"/>
        <end position="21"/>
    </location>
</feature>
<dbReference type="GO" id="GO:0044718">
    <property type="term" value="P:siderophore transmembrane transport"/>
    <property type="evidence" value="ECO:0007669"/>
    <property type="project" value="TreeGrafter"/>
</dbReference>
<evidence type="ECO:0000313" key="13">
    <source>
        <dbReference type="EMBL" id="QSE98049.1"/>
    </source>
</evidence>
<dbReference type="PANTHER" id="PTHR30069">
    <property type="entry name" value="TONB-DEPENDENT OUTER MEMBRANE RECEPTOR"/>
    <property type="match status" value="1"/>
</dbReference>
<dbReference type="RefSeq" id="WP_205722557.1">
    <property type="nucleotide sequence ID" value="NZ_CP070608.1"/>
</dbReference>
<dbReference type="InterPro" id="IPR012910">
    <property type="entry name" value="Plug_dom"/>
</dbReference>
<evidence type="ECO:0000256" key="4">
    <source>
        <dbReference type="ARBA" id="ARBA00022692"/>
    </source>
</evidence>
<dbReference type="InterPro" id="IPR000531">
    <property type="entry name" value="Beta-barrel_TonB"/>
</dbReference>
<dbReference type="InterPro" id="IPR039426">
    <property type="entry name" value="TonB-dep_rcpt-like"/>
</dbReference>
<name>A0A975A146_9BACT</name>
<proteinExistence type="inferred from homology"/>
<feature type="chain" id="PRO_5037859536" evidence="10">
    <location>
        <begin position="22"/>
        <end position="802"/>
    </location>
</feature>
<evidence type="ECO:0000256" key="2">
    <source>
        <dbReference type="ARBA" id="ARBA00022448"/>
    </source>
</evidence>
<evidence type="ECO:0000256" key="6">
    <source>
        <dbReference type="ARBA" id="ARBA00023136"/>
    </source>
</evidence>
<dbReference type="GO" id="GO:0009279">
    <property type="term" value="C:cell outer membrane"/>
    <property type="evidence" value="ECO:0007669"/>
    <property type="project" value="UniProtKB-SubCell"/>
</dbReference>
<evidence type="ECO:0000259" key="12">
    <source>
        <dbReference type="Pfam" id="PF07715"/>
    </source>
</evidence>
<dbReference type="AlphaFoldDB" id="A0A975A146"/>
<dbReference type="SUPFAM" id="SSF49464">
    <property type="entry name" value="Carboxypeptidase regulatory domain-like"/>
    <property type="match status" value="1"/>
</dbReference>
<comment type="subcellular location">
    <subcellularLocation>
        <location evidence="1 8">Cell outer membrane</location>
        <topology evidence="1 8">Multi-pass membrane protein</topology>
    </subcellularLocation>
</comment>
<evidence type="ECO:0000256" key="7">
    <source>
        <dbReference type="ARBA" id="ARBA00023237"/>
    </source>
</evidence>
<evidence type="ECO:0000259" key="11">
    <source>
        <dbReference type="Pfam" id="PF00593"/>
    </source>
</evidence>
<dbReference type="Gene3D" id="2.60.40.1120">
    <property type="entry name" value="Carboxypeptidase-like, regulatory domain"/>
    <property type="match status" value="1"/>
</dbReference>
<evidence type="ECO:0000256" key="3">
    <source>
        <dbReference type="ARBA" id="ARBA00022452"/>
    </source>
</evidence>
<sequence>MRFRFLIFLILSFSSSSYSQSTNCAANCTCAITGTIVDGQTNEPIEFASLQIKGTAKGTTTNAEGYFEFTGLCETEVDLLISHIGYKPITHHHDIFHEEPIVKLAPDNLILESIVIEEESDVSAFKSNTAVKIEGRELEQIKSASLGNVLSSVAGVSTLSTGSNVTKPIIHGLHSNRILIINNGLRHESQDWGQEHAPEIDASLIDEIEVIKGAAAVKYGPNALGGVILVNPPEMELTSHLHGDVHLKGESNGRAIDGSILLQKGYGNFAWMAQGATRYQGDLEAPDYQLTNTGMREMSGAIGLRFHRKNWDMKSYFSFLHQELGILRGSITGNIEDLADAINDEVPDFTRGFSYDINSPKQVTEHAVFKTEAFYNFTNSQLGLTYGLQMNNRKEFDVRRGSNNETPSINLELTTHTLDVEWWHPIVNDWEGSIGMQWLYQDNNNIPGTNTIPFIPNYNNTRFGLFLTETRPLGNNYQFDIGIRYDIQLASFRGRDSSNDIFRNEQNFNSVSGIIGLSRTMSNGGIIRVNAATAWRPPNIAELYSFGKHQFTNEYGFYRYSLEGTTLSTDRVLDNNDLEVSNELGYKLIATYTYSNDRFQIEASPYLNMINNYIYKAPGGISGTVRGTLPLFIYKQTDAVFTGADVTIKYKHTDRLSSKVSGTFLYTKDIKNDDVLFNIPPNRLSYQLGYRTKIGEYEWSAAADVSYTFRQYNAPRVIAPEVFVENPDYNPFLDNNSNFDFTEAPDGYALLNLSSALSLRQWVFSVRVLNALNTSYRQYTNLIRYFADEQGINFEVGVQLKL</sequence>
<keyword evidence="2 8" id="KW-0813">Transport</keyword>
<dbReference type="PANTHER" id="PTHR30069:SF40">
    <property type="entry name" value="TONB-DEPENDENT RECEPTOR NMB0964-RELATED"/>
    <property type="match status" value="1"/>
</dbReference>
<dbReference type="KEGG" id="fuv:JR347_02910"/>
<dbReference type="InterPro" id="IPR008969">
    <property type="entry name" value="CarboxyPept-like_regulatory"/>
</dbReference>
<gene>
    <name evidence="13" type="ORF">JR347_02910</name>
</gene>
<keyword evidence="6 8" id="KW-0472">Membrane</keyword>
<evidence type="ECO:0000256" key="10">
    <source>
        <dbReference type="SAM" id="SignalP"/>
    </source>
</evidence>
<dbReference type="InterPro" id="IPR036942">
    <property type="entry name" value="Beta-barrel_TonB_sf"/>
</dbReference>
<keyword evidence="7 8" id="KW-0998">Cell outer membrane</keyword>
<dbReference type="PROSITE" id="PS52016">
    <property type="entry name" value="TONB_DEPENDENT_REC_3"/>
    <property type="match status" value="1"/>
</dbReference>
<dbReference type="Pfam" id="PF07715">
    <property type="entry name" value="Plug"/>
    <property type="match status" value="1"/>
</dbReference>
<dbReference type="Gene3D" id="2.170.130.10">
    <property type="entry name" value="TonB-dependent receptor, plug domain"/>
    <property type="match status" value="1"/>
</dbReference>
<accession>A0A975A146</accession>
<dbReference type="Proteomes" id="UP000662783">
    <property type="component" value="Chromosome"/>
</dbReference>
<dbReference type="InterPro" id="IPR037066">
    <property type="entry name" value="Plug_dom_sf"/>
</dbReference>
<keyword evidence="14" id="KW-1185">Reference proteome</keyword>
<comment type="similarity">
    <text evidence="8 9">Belongs to the TonB-dependent receptor family.</text>
</comment>
<evidence type="ECO:0000313" key="14">
    <source>
        <dbReference type="Proteomes" id="UP000662783"/>
    </source>
</evidence>
<keyword evidence="3 8" id="KW-1134">Transmembrane beta strand</keyword>
<evidence type="ECO:0000256" key="9">
    <source>
        <dbReference type="RuleBase" id="RU003357"/>
    </source>
</evidence>
<dbReference type="SUPFAM" id="SSF56935">
    <property type="entry name" value="Porins"/>
    <property type="match status" value="1"/>
</dbReference>
<dbReference type="Gene3D" id="2.40.170.20">
    <property type="entry name" value="TonB-dependent receptor, beta-barrel domain"/>
    <property type="match status" value="1"/>
</dbReference>
<keyword evidence="5 9" id="KW-0798">TonB box</keyword>
<keyword evidence="13" id="KW-0675">Receptor</keyword>
<protein>
    <submittedName>
        <fullName evidence="13">TonB-dependent receptor plug domain-containing protein</fullName>
    </submittedName>
</protein>
<keyword evidence="4 8" id="KW-0812">Transmembrane</keyword>
<feature type="domain" description="TonB-dependent receptor plug" evidence="12">
    <location>
        <begin position="132"/>
        <end position="227"/>
    </location>
</feature>
<evidence type="ECO:0000256" key="1">
    <source>
        <dbReference type="ARBA" id="ARBA00004571"/>
    </source>
</evidence>
<dbReference type="GO" id="GO:0015344">
    <property type="term" value="F:siderophore uptake transmembrane transporter activity"/>
    <property type="evidence" value="ECO:0007669"/>
    <property type="project" value="TreeGrafter"/>
</dbReference>
<evidence type="ECO:0000256" key="5">
    <source>
        <dbReference type="ARBA" id="ARBA00023077"/>
    </source>
</evidence>
<organism evidence="13 14">
    <name type="scientific">Fulvivirga lutea</name>
    <dbReference type="NCBI Taxonomy" id="2810512"/>
    <lineage>
        <taxon>Bacteria</taxon>
        <taxon>Pseudomonadati</taxon>
        <taxon>Bacteroidota</taxon>
        <taxon>Cytophagia</taxon>
        <taxon>Cytophagales</taxon>
        <taxon>Fulvivirgaceae</taxon>
        <taxon>Fulvivirga</taxon>
    </lineage>
</organism>
<reference evidence="13" key="1">
    <citation type="submission" date="2021-02" db="EMBL/GenBank/DDBJ databases">
        <title>Fulvivirga sp. S481 isolated from sea water.</title>
        <authorList>
            <person name="Bae S.S."/>
            <person name="Baek K."/>
        </authorList>
    </citation>
    <scope>NUCLEOTIDE SEQUENCE</scope>
    <source>
        <strain evidence="13">S481</strain>
    </source>
</reference>
<dbReference type="Pfam" id="PF13715">
    <property type="entry name" value="CarbopepD_reg_2"/>
    <property type="match status" value="1"/>
</dbReference>
<evidence type="ECO:0000256" key="8">
    <source>
        <dbReference type="PROSITE-ProRule" id="PRU01360"/>
    </source>
</evidence>
<dbReference type="Pfam" id="PF00593">
    <property type="entry name" value="TonB_dep_Rec_b-barrel"/>
    <property type="match status" value="1"/>
</dbReference>
<dbReference type="EMBL" id="CP070608">
    <property type="protein sequence ID" value="QSE98049.1"/>
    <property type="molecule type" value="Genomic_DNA"/>
</dbReference>
<keyword evidence="10" id="KW-0732">Signal</keyword>